<keyword evidence="2" id="KW-0805">Transcription regulation</keyword>
<dbReference type="PROSITE" id="PS50888">
    <property type="entry name" value="BHLH"/>
    <property type="match status" value="1"/>
</dbReference>
<keyword evidence="3" id="KW-0804">Transcription</keyword>
<evidence type="ECO:0000313" key="6">
    <source>
        <dbReference type="EMBL" id="GMH13114.1"/>
    </source>
</evidence>
<evidence type="ECO:0000256" key="3">
    <source>
        <dbReference type="ARBA" id="ARBA00023163"/>
    </source>
</evidence>
<dbReference type="GO" id="GO:0010017">
    <property type="term" value="P:red or far-red light signaling pathway"/>
    <property type="evidence" value="ECO:0007669"/>
    <property type="project" value="UniProtKB-ARBA"/>
</dbReference>
<accession>A0AAD3SM40</accession>
<name>A0AAD3SM40_NEPGR</name>
<dbReference type="InterPro" id="IPR044273">
    <property type="entry name" value="PIF3-like"/>
</dbReference>
<evidence type="ECO:0000259" key="5">
    <source>
        <dbReference type="PROSITE" id="PS50888"/>
    </source>
</evidence>
<dbReference type="GO" id="GO:0046983">
    <property type="term" value="F:protein dimerization activity"/>
    <property type="evidence" value="ECO:0007669"/>
    <property type="project" value="InterPro"/>
</dbReference>
<dbReference type="InterPro" id="IPR011598">
    <property type="entry name" value="bHLH_dom"/>
</dbReference>
<dbReference type="PANTHER" id="PTHR46807:SF1">
    <property type="entry name" value="TRANSCRIPTION FACTOR PIF3"/>
    <property type="match status" value="1"/>
</dbReference>
<keyword evidence="4" id="KW-0539">Nucleus</keyword>
<protein>
    <recommendedName>
        <fullName evidence="5">BHLH domain-containing protein</fullName>
    </recommendedName>
</protein>
<dbReference type="AlphaFoldDB" id="A0AAD3SM40"/>
<keyword evidence="7" id="KW-1185">Reference proteome</keyword>
<evidence type="ECO:0000313" key="7">
    <source>
        <dbReference type="Proteomes" id="UP001279734"/>
    </source>
</evidence>
<evidence type="ECO:0000256" key="4">
    <source>
        <dbReference type="ARBA" id="ARBA00023242"/>
    </source>
</evidence>
<organism evidence="6 7">
    <name type="scientific">Nepenthes gracilis</name>
    <name type="common">Slender pitcher plant</name>
    <dbReference type="NCBI Taxonomy" id="150966"/>
    <lineage>
        <taxon>Eukaryota</taxon>
        <taxon>Viridiplantae</taxon>
        <taxon>Streptophyta</taxon>
        <taxon>Embryophyta</taxon>
        <taxon>Tracheophyta</taxon>
        <taxon>Spermatophyta</taxon>
        <taxon>Magnoliopsida</taxon>
        <taxon>eudicotyledons</taxon>
        <taxon>Gunneridae</taxon>
        <taxon>Pentapetalae</taxon>
        <taxon>Caryophyllales</taxon>
        <taxon>Nepenthaceae</taxon>
        <taxon>Nepenthes</taxon>
    </lineage>
</organism>
<dbReference type="GO" id="GO:0005634">
    <property type="term" value="C:nucleus"/>
    <property type="evidence" value="ECO:0007669"/>
    <property type="project" value="UniProtKB-SubCell"/>
</dbReference>
<dbReference type="Pfam" id="PF00010">
    <property type="entry name" value="HLH"/>
    <property type="match status" value="1"/>
</dbReference>
<evidence type="ECO:0000256" key="1">
    <source>
        <dbReference type="ARBA" id="ARBA00004123"/>
    </source>
</evidence>
<dbReference type="SUPFAM" id="SSF47459">
    <property type="entry name" value="HLH, helix-loop-helix DNA-binding domain"/>
    <property type="match status" value="1"/>
</dbReference>
<dbReference type="EMBL" id="BSYO01000012">
    <property type="protein sequence ID" value="GMH13114.1"/>
    <property type="molecule type" value="Genomic_DNA"/>
</dbReference>
<dbReference type="GO" id="GO:0003700">
    <property type="term" value="F:DNA-binding transcription factor activity"/>
    <property type="evidence" value="ECO:0007669"/>
    <property type="project" value="InterPro"/>
</dbReference>
<reference evidence="6" key="1">
    <citation type="submission" date="2023-05" db="EMBL/GenBank/DDBJ databases">
        <title>Nepenthes gracilis genome sequencing.</title>
        <authorList>
            <person name="Fukushima K."/>
        </authorList>
    </citation>
    <scope>NUCLEOTIDE SEQUENCE</scope>
    <source>
        <strain evidence="6">SING2019-196</strain>
    </source>
</reference>
<sequence length="69" mass="7935">MLLPLPLKGVEEETMGVRKAAHARKGSKRSWTAEVHSLSERRRKDRINEKMCALQELIPNCIKNYQSSN</sequence>
<dbReference type="Proteomes" id="UP001279734">
    <property type="component" value="Unassembled WGS sequence"/>
</dbReference>
<dbReference type="PANTHER" id="PTHR46807">
    <property type="entry name" value="TRANSCRIPTION FACTOR PIF3"/>
    <property type="match status" value="1"/>
</dbReference>
<proteinExistence type="predicted"/>
<gene>
    <name evidence="6" type="ORF">Nepgr_014955</name>
</gene>
<evidence type="ECO:0000256" key="2">
    <source>
        <dbReference type="ARBA" id="ARBA00023015"/>
    </source>
</evidence>
<feature type="domain" description="BHLH" evidence="5">
    <location>
        <begin position="31"/>
        <end position="69"/>
    </location>
</feature>
<comment type="subcellular location">
    <subcellularLocation>
        <location evidence="1">Nucleus</location>
    </subcellularLocation>
</comment>
<dbReference type="Gene3D" id="4.10.280.10">
    <property type="entry name" value="Helix-loop-helix DNA-binding domain"/>
    <property type="match status" value="1"/>
</dbReference>
<comment type="caution">
    <text evidence="6">The sequence shown here is derived from an EMBL/GenBank/DDBJ whole genome shotgun (WGS) entry which is preliminary data.</text>
</comment>
<dbReference type="InterPro" id="IPR036638">
    <property type="entry name" value="HLH_DNA-bd_sf"/>
</dbReference>